<proteinExistence type="predicted"/>
<dbReference type="AlphaFoldDB" id="A0A1G2H8H5"/>
<feature type="transmembrane region" description="Helical" evidence="1">
    <location>
        <begin position="89"/>
        <end position="113"/>
    </location>
</feature>
<accession>A0A1G2H8H5</accession>
<evidence type="ECO:0000313" key="3">
    <source>
        <dbReference type="Proteomes" id="UP000177932"/>
    </source>
</evidence>
<gene>
    <name evidence="2" type="ORF">A2827_02280</name>
</gene>
<evidence type="ECO:0000313" key="2">
    <source>
        <dbReference type="EMBL" id="OGZ58238.1"/>
    </source>
</evidence>
<protein>
    <submittedName>
        <fullName evidence="2">Uncharacterized protein</fullName>
    </submittedName>
</protein>
<organism evidence="2 3">
    <name type="scientific">Candidatus Spechtbacteria bacterium RIFCSPHIGHO2_01_FULL_43_30</name>
    <dbReference type="NCBI Taxonomy" id="1802158"/>
    <lineage>
        <taxon>Bacteria</taxon>
        <taxon>Candidatus Spechtiibacteriota</taxon>
    </lineage>
</organism>
<dbReference type="STRING" id="1802158.A2827_02280"/>
<feature type="transmembrane region" description="Helical" evidence="1">
    <location>
        <begin position="59"/>
        <end position="77"/>
    </location>
</feature>
<reference evidence="2 3" key="1">
    <citation type="journal article" date="2016" name="Nat. Commun.">
        <title>Thousands of microbial genomes shed light on interconnected biogeochemical processes in an aquifer system.</title>
        <authorList>
            <person name="Anantharaman K."/>
            <person name="Brown C.T."/>
            <person name="Hug L.A."/>
            <person name="Sharon I."/>
            <person name="Castelle C.J."/>
            <person name="Probst A.J."/>
            <person name="Thomas B.C."/>
            <person name="Singh A."/>
            <person name="Wilkins M.J."/>
            <person name="Karaoz U."/>
            <person name="Brodie E.L."/>
            <person name="Williams K.H."/>
            <person name="Hubbard S.S."/>
            <person name="Banfield J.F."/>
        </authorList>
    </citation>
    <scope>NUCLEOTIDE SEQUENCE [LARGE SCALE GENOMIC DNA]</scope>
</reference>
<keyword evidence="1" id="KW-0812">Transmembrane</keyword>
<dbReference type="Proteomes" id="UP000177932">
    <property type="component" value="Unassembled WGS sequence"/>
</dbReference>
<keyword evidence="1" id="KW-1133">Transmembrane helix</keyword>
<evidence type="ECO:0000256" key="1">
    <source>
        <dbReference type="SAM" id="Phobius"/>
    </source>
</evidence>
<comment type="caution">
    <text evidence="2">The sequence shown here is derived from an EMBL/GenBank/DDBJ whole genome shotgun (WGS) entry which is preliminary data.</text>
</comment>
<feature type="transmembrane region" description="Helical" evidence="1">
    <location>
        <begin position="7"/>
        <end position="28"/>
    </location>
</feature>
<name>A0A1G2H8H5_9BACT</name>
<feature type="transmembrane region" description="Helical" evidence="1">
    <location>
        <begin position="125"/>
        <end position="148"/>
    </location>
</feature>
<sequence length="149" mass="16515">MFGLPDFAGYLIAGAIGAYGISVCRWFAEKYIKDFPDIPLLLGRIIDWGKPEPKKIARVMGRALHLGTGALWGFIFGKLVENGIFFSNFGLLEGILFSILPWVFFMVVLMPLAKGGIFGIKIGRFQWLIALGMHIVFGSILGLFLQAFL</sequence>
<dbReference type="EMBL" id="MHOD01000012">
    <property type="protein sequence ID" value="OGZ58238.1"/>
    <property type="molecule type" value="Genomic_DNA"/>
</dbReference>
<keyword evidence="1" id="KW-0472">Membrane</keyword>